<evidence type="ECO:0000256" key="2">
    <source>
        <dbReference type="SAM" id="MobiDB-lite"/>
    </source>
</evidence>
<reference evidence="4 5" key="1">
    <citation type="submission" date="2016-10" db="EMBL/GenBank/DDBJ databases">
        <title>Proteomics and genomics reveal pathogen-plant mechanisms compatible with a hemibiotrophic lifestyle of Diplodia corticola.</title>
        <authorList>
            <person name="Fernandes I."/>
            <person name="De Jonge R."/>
            <person name="Van De Peer Y."/>
            <person name="Devreese B."/>
            <person name="Alves A."/>
            <person name="Esteves A.C."/>
        </authorList>
    </citation>
    <scope>NUCLEOTIDE SEQUENCE [LARGE SCALE GENOMIC DNA]</scope>
    <source>
        <strain evidence="4 5">CBS 112549</strain>
    </source>
</reference>
<dbReference type="OrthoDB" id="3687641at2759"/>
<dbReference type="InterPro" id="IPR021765">
    <property type="entry name" value="UstYa-like"/>
</dbReference>
<dbReference type="GO" id="GO:0043386">
    <property type="term" value="P:mycotoxin biosynthetic process"/>
    <property type="evidence" value="ECO:0007669"/>
    <property type="project" value="InterPro"/>
</dbReference>
<evidence type="ECO:0000256" key="1">
    <source>
        <dbReference type="ARBA" id="ARBA00035112"/>
    </source>
</evidence>
<dbReference type="Pfam" id="PF11807">
    <property type="entry name" value="UstYa"/>
    <property type="match status" value="1"/>
</dbReference>
<accession>A0A1J9QWW9</accession>
<keyword evidence="3" id="KW-1133">Transmembrane helix</keyword>
<keyword evidence="3" id="KW-0472">Membrane</keyword>
<evidence type="ECO:0000256" key="3">
    <source>
        <dbReference type="SAM" id="Phobius"/>
    </source>
</evidence>
<dbReference type="RefSeq" id="XP_020128742.1">
    <property type="nucleotide sequence ID" value="XM_020275107.1"/>
</dbReference>
<gene>
    <name evidence="4" type="ORF">BKCO1_37000219</name>
</gene>
<comment type="similarity">
    <text evidence="1">Belongs to the ustYa family.</text>
</comment>
<dbReference type="PANTHER" id="PTHR33365:SF14">
    <property type="entry name" value="TAT PATHWAY SIGNAL SEQUENCE"/>
    <property type="match status" value="1"/>
</dbReference>
<dbReference type="AlphaFoldDB" id="A0A1J9QWW9"/>
<comment type="caution">
    <text evidence="4">The sequence shown here is derived from an EMBL/GenBank/DDBJ whole genome shotgun (WGS) entry which is preliminary data.</text>
</comment>
<proteinExistence type="inferred from homology"/>
<dbReference type="PANTHER" id="PTHR33365">
    <property type="entry name" value="YALI0B05434P"/>
    <property type="match status" value="1"/>
</dbReference>
<organism evidence="4 5">
    <name type="scientific">Diplodia corticola</name>
    <dbReference type="NCBI Taxonomy" id="236234"/>
    <lineage>
        <taxon>Eukaryota</taxon>
        <taxon>Fungi</taxon>
        <taxon>Dikarya</taxon>
        <taxon>Ascomycota</taxon>
        <taxon>Pezizomycotina</taxon>
        <taxon>Dothideomycetes</taxon>
        <taxon>Dothideomycetes incertae sedis</taxon>
        <taxon>Botryosphaeriales</taxon>
        <taxon>Botryosphaeriaceae</taxon>
        <taxon>Diplodia</taxon>
    </lineage>
</organism>
<dbReference type="EMBL" id="MNUE01000037">
    <property type="protein sequence ID" value="OJD32482.1"/>
    <property type="molecule type" value="Genomic_DNA"/>
</dbReference>
<sequence>MSSKERGYERVSHDSSADGQADEQAQPFLGDAVLTPPNKQRRRTLCKWLFVACNIVMFHFSLGALYFSHKKGCSGSKGSTFYTPLFDHFDVPTVDVMSKAQYGDGGPTIWKAPPSEATDEAWNRMMGEHVFPVSKASVDKLRKDADVAVKMPGHHHDDGDDDQYMASVAVFHHIHCLDWLRKQIHRDYYYPNGTDDNFNGPHTAHCIHVLMDQLTCHADLGVYLWRWMDDLPMPIADTNIWSKCVDFDTLHVRYAELTDNGVEPRQVSKPPGAKSVPIPYEIREIMQGRDPAAAQ</sequence>
<feature type="transmembrane region" description="Helical" evidence="3">
    <location>
        <begin position="48"/>
        <end position="67"/>
    </location>
</feature>
<keyword evidence="3" id="KW-0812">Transmembrane</keyword>
<feature type="region of interest" description="Disordered" evidence="2">
    <location>
        <begin position="1"/>
        <end position="22"/>
    </location>
</feature>
<keyword evidence="5" id="KW-1185">Reference proteome</keyword>
<feature type="compositionally biased region" description="Basic and acidic residues" evidence="2">
    <location>
        <begin position="1"/>
        <end position="16"/>
    </location>
</feature>
<dbReference type="Proteomes" id="UP000183809">
    <property type="component" value="Unassembled WGS sequence"/>
</dbReference>
<dbReference type="STRING" id="236234.A0A1J9QWW9"/>
<dbReference type="GeneID" id="31015368"/>
<evidence type="ECO:0000313" key="4">
    <source>
        <dbReference type="EMBL" id="OJD32482.1"/>
    </source>
</evidence>
<protein>
    <submittedName>
        <fullName evidence="4">Tat pathway signal sequence</fullName>
    </submittedName>
</protein>
<evidence type="ECO:0000313" key="5">
    <source>
        <dbReference type="Proteomes" id="UP000183809"/>
    </source>
</evidence>
<name>A0A1J9QWW9_9PEZI</name>